<comment type="caution">
    <text evidence="9">The sequence shown here is derived from an EMBL/GenBank/DDBJ whole genome shotgun (WGS) entry which is preliminary data.</text>
</comment>
<protein>
    <submittedName>
        <fullName evidence="9">Bone morphogenetic protein 6-like</fullName>
    </submittedName>
</protein>
<evidence type="ECO:0000256" key="5">
    <source>
        <dbReference type="ARBA" id="ARBA00023157"/>
    </source>
</evidence>
<feature type="chain" id="PRO_5013275003" evidence="7">
    <location>
        <begin position="19"/>
        <end position="327"/>
    </location>
</feature>
<evidence type="ECO:0000256" key="3">
    <source>
        <dbReference type="ARBA" id="ARBA00022525"/>
    </source>
</evidence>
<comment type="similarity">
    <text evidence="2 6">Belongs to the TGF-beta family.</text>
</comment>
<evidence type="ECO:0000256" key="2">
    <source>
        <dbReference type="ARBA" id="ARBA00006656"/>
    </source>
</evidence>
<dbReference type="InParanoid" id="A0A1V9XML6"/>
<comment type="subcellular location">
    <subcellularLocation>
        <location evidence="1">Secreted</location>
    </subcellularLocation>
</comment>
<dbReference type="CDD" id="cd13756">
    <property type="entry name" value="TGF_beta_BMPs_GDFs"/>
    <property type="match status" value="1"/>
</dbReference>
<dbReference type="InterPro" id="IPR015615">
    <property type="entry name" value="TGF-beta-rel"/>
</dbReference>
<dbReference type="PROSITE" id="PS51362">
    <property type="entry name" value="TGF_BETA_2"/>
    <property type="match status" value="1"/>
</dbReference>
<dbReference type="InterPro" id="IPR017948">
    <property type="entry name" value="TGFb_CS"/>
</dbReference>
<dbReference type="GO" id="GO:0005125">
    <property type="term" value="F:cytokine activity"/>
    <property type="evidence" value="ECO:0007669"/>
    <property type="project" value="TreeGrafter"/>
</dbReference>
<dbReference type="Pfam" id="PF00019">
    <property type="entry name" value="TGF_beta"/>
    <property type="match status" value="1"/>
</dbReference>
<evidence type="ECO:0000256" key="7">
    <source>
        <dbReference type="SAM" id="SignalP"/>
    </source>
</evidence>
<dbReference type="GO" id="GO:0005615">
    <property type="term" value="C:extracellular space"/>
    <property type="evidence" value="ECO:0007669"/>
    <property type="project" value="TreeGrafter"/>
</dbReference>
<dbReference type="Gene3D" id="2.10.90.10">
    <property type="entry name" value="Cystine-knot cytokines"/>
    <property type="match status" value="1"/>
</dbReference>
<keyword evidence="4 6" id="KW-0339">Growth factor</keyword>
<dbReference type="PANTHER" id="PTHR11848">
    <property type="entry name" value="TGF-BETA FAMILY"/>
    <property type="match status" value="1"/>
</dbReference>
<dbReference type="AlphaFoldDB" id="A0A1V9XML6"/>
<dbReference type="GO" id="GO:0008083">
    <property type="term" value="F:growth factor activity"/>
    <property type="evidence" value="ECO:0007669"/>
    <property type="project" value="UniProtKB-KW"/>
</dbReference>
<organism evidence="9 10">
    <name type="scientific">Tropilaelaps mercedesae</name>
    <dbReference type="NCBI Taxonomy" id="418985"/>
    <lineage>
        <taxon>Eukaryota</taxon>
        <taxon>Metazoa</taxon>
        <taxon>Ecdysozoa</taxon>
        <taxon>Arthropoda</taxon>
        <taxon>Chelicerata</taxon>
        <taxon>Arachnida</taxon>
        <taxon>Acari</taxon>
        <taxon>Parasitiformes</taxon>
        <taxon>Mesostigmata</taxon>
        <taxon>Gamasina</taxon>
        <taxon>Dermanyssoidea</taxon>
        <taxon>Laelapidae</taxon>
        <taxon>Tropilaelaps</taxon>
    </lineage>
</organism>
<feature type="domain" description="TGF-beta family profile" evidence="8">
    <location>
        <begin position="190"/>
        <end position="327"/>
    </location>
</feature>
<evidence type="ECO:0000256" key="4">
    <source>
        <dbReference type="ARBA" id="ARBA00023030"/>
    </source>
</evidence>
<dbReference type="InterPro" id="IPR001839">
    <property type="entry name" value="TGF-b_C"/>
</dbReference>
<evidence type="ECO:0000256" key="6">
    <source>
        <dbReference type="RuleBase" id="RU000354"/>
    </source>
</evidence>
<keyword evidence="3" id="KW-0964">Secreted</keyword>
<keyword evidence="10" id="KW-1185">Reference proteome</keyword>
<reference evidence="9 10" key="1">
    <citation type="journal article" date="2017" name="Gigascience">
        <title>Draft genome of the honey bee ectoparasitic mite, Tropilaelaps mercedesae, is shaped by the parasitic life history.</title>
        <authorList>
            <person name="Dong X."/>
            <person name="Armstrong S.D."/>
            <person name="Xia D."/>
            <person name="Makepeace B.L."/>
            <person name="Darby A.C."/>
            <person name="Kadowaki T."/>
        </authorList>
    </citation>
    <scope>NUCLEOTIDE SEQUENCE [LARGE SCALE GENOMIC DNA]</scope>
    <source>
        <strain evidence="9">Wuxi-XJTLU</strain>
    </source>
</reference>
<dbReference type="EMBL" id="MNPL01007676">
    <property type="protein sequence ID" value="OQR74622.1"/>
    <property type="molecule type" value="Genomic_DNA"/>
</dbReference>
<accession>A0A1V9XML6</accession>
<dbReference type="PROSITE" id="PS00250">
    <property type="entry name" value="TGF_BETA_1"/>
    <property type="match status" value="1"/>
</dbReference>
<dbReference type="Proteomes" id="UP000192247">
    <property type="component" value="Unassembled WGS sequence"/>
</dbReference>
<evidence type="ECO:0000259" key="8">
    <source>
        <dbReference type="PROSITE" id="PS51362"/>
    </source>
</evidence>
<feature type="signal peptide" evidence="7">
    <location>
        <begin position="1"/>
        <end position="18"/>
    </location>
</feature>
<dbReference type="STRING" id="418985.A0A1V9XML6"/>
<dbReference type="OrthoDB" id="5987191at2759"/>
<evidence type="ECO:0000313" key="10">
    <source>
        <dbReference type="Proteomes" id="UP000192247"/>
    </source>
</evidence>
<name>A0A1V9XML6_9ACAR</name>
<sequence>MLLVRQIVFGALVAASFAQRLKNVVVPDLLLDLYRSDMITRCKLDSVALCVPVNVNTDKANQLKVTYNLSSFDPLTAAHVVFHVAPSSANTLSCRSIKATLNEAPVTLSARPIKTALVAKVDHAKLQGIVELLIDLGELSQCELKLNEIFMLTNIDESCRVWQHLMLRGGTRFGRALDTSALDSDAPQRRSTRSNWSSQVPELVKLSPKMCDVKVSRPTSRCEVKEFKVDFRQLEFIRDDFIIYPDEFNMGMCKGNCSYTQCNNNGIVRHLLNGIVDTKAPSKEMPGPATCVPTKLGPLQVLVANERTNAIEMQLLRSLVVKECGCI</sequence>
<dbReference type="SUPFAM" id="SSF57501">
    <property type="entry name" value="Cystine-knot cytokines"/>
    <property type="match status" value="1"/>
</dbReference>
<keyword evidence="7" id="KW-0732">Signal</keyword>
<gene>
    <name evidence="9" type="ORF">BIW11_00932</name>
</gene>
<dbReference type="SMART" id="SM00204">
    <property type="entry name" value="TGFB"/>
    <property type="match status" value="1"/>
</dbReference>
<evidence type="ECO:0000313" key="9">
    <source>
        <dbReference type="EMBL" id="OQR74622.1"/>
    </source>
</evidence>
<proteinExistence type="inferred from homology"/>
<dbReference type="InterPro" id="IPR029034">
    <property type="entry name" value="Cystine-knot_cytokine"/>
</dbReference>
<keyword evidence="5" id="KW-1015">Disulfide bond</keyword>
<evidence type="ECO:0000256" key="1">
    <source>
        <dbReference type="ARBA" id="ARBA00004613"/>
    </source>
</evidence>